<proteinExistence type="predicted"/>
<comment type="caution">
    <text evidence="1">The sequence shown here is derived from an EMBL/GenBank/DDBJ whole genome shotgun (WGS) entry which is preliminary data.</text>
</comment>
<reference evidence="1 2" key="1">
    <citation type="journal article" date="2014" name="PLoS Genet.">
        <title>Phylogenetically driven sequencing of extremely halophilic archaea reveals strategies for static and dynamic osmo-response.</title>
        <authorList>
            <person name="Becker E.A."/>
            <person name="Seitzer P.M."/>
            <person name="Tritt A."/>
            <person name="Larsen D."/>
            <person name="Krusor M."/>
            <person name="Yao A.I."/>
            <person name="Wu D."/>
            <person name="Madern D."/>
            <person name="Eisen J.A."/>
            <person name="Darling A.E."/>
            <person name="Facciotti M.T."/>
        </authorList>
    </citation>
    <scope>NUCLEOTIDE SEQUENCE [LARGE SCALE GENOMIC DNA]</scope>
    <source>
        <strain evidence="1 2">JCM 10989</strain>
    </source>
</reference>
<evidence type="ECO:0000313" key="2">
    <source>
        <dbReference type="Proteomes" id="UP000011519"/>
    </source>
</evidence>
<name>M0A224_9EURY</name>
<accession>M0A224</accession>
<organism evidence="1 2">
    <name type="scientific">Natrialba hulunbeirensis JCM 10989</name>
    <dbReference type="NCBI Taxonomy" id="1227493"/>
    <lineage>
        <taxon>Archaea</taxon>
        <taxon>Methanobacteriati</taxon>
        <taxon>Methanobacteriota</taxon>
        <taxon>Stenosarchaea group</taxon>
        <taxon>Halobacteria</taxon>
        <taxon>Halobacteriales</taxon>
        <taxon>Natrialbaceae</taxon>
        <taxon>Natrialba</taxon>
    </lineage>
</organism>
<keyword evidence="2" id="KW-1185">Reference proteome</keyword>
<dbReference type="PATRIC" id="fig|1227493.4.peg.1581"/>
<gene>
    <name evidence="1" type="ORF">C483_07973</name>
</gene>
<evidence type="ECO:0000313" key="1">
    <source>
        <dbReference type="EMBL" id="ELY92376.1"/>
    </source>
</evidence>
<dbReference type="Proteomes" id="UP000011519">
    <property type="component" value="Unassembled WGS sequence"/>
</dbReference>
<protein>
    <submittedName>
        <fullName evidence="1">Uncharacterized protein</fullName>
    </submittedName>
</protein>
<dbReference type="EMBL" id="AOIM01000020">
    <property type="protein sequence ID" value="ELY92376.1"/>
    <property type="molecule type" value="Genomic_DNA"/>
</dbReference>
<dbReference type="AlphaFoldDB" id="M0A224"/>
<sequence length="62" mass="7026">MKTQPIADVMRHPQDNLLVVYALSLLAQEYEGTQKEDWALHLAVEIGKQHGLTSSETIHQLE</sequence>